<evidence type="ECO:0000256" key="1">
    <source>
        <dbReference type="SAM" id="MobiDB-lite"/>
    </source>
</evidence>
<accession>A0AAV3TC23</accession>
<dbReference type="Gene3D" id="1.10.10.10">
    <property type="entry name" value="Winged helix-like DNA-binding domain superfamily/Winged helix DNA-binding domain"/>
    <property type="match status" value="1"/>
</dbReference>
<dbReference type="AlphaFoldDB" id="A0AAV3TC23"/>
<dbReference type="Pfam" id="PF00753">
    <property type="entry name" value="Lactamase_B"/>
    <property type="match status" value="1"/>
</dbReference>
<dbReference type="InterPro" id="IPR036388">
    <property type="entry name" value="WH-like_DNA-bd_sf"/>
</dbReference>
<dbReference type="RefSeq" id="WP_343774368.1">
    <property type="nucleotide sequence ID" value="NZ_BAAADV010000005.1"/>
</dbReference>
<dbReference type="PANTHER" id="PTHR23131:SF4">
    <property type="entry name" value="METALLO-BETA-LACTAMASE SUPERFAMILY POTEIN"/>
    <property type="match status" value="1"/>
</dbReference>
<proteinExistence type="predicted"/>
<dbReference type="SUPFAM" id="SSF56281">
    <property type="entry name" value="Metallo-hydrolase/oxidoreductase"/>
    <property type="match status" value="1"/>
</dbReference>
<dbReference type="SMART" id="SM00849">
    <property type="entry name" value="Lactamase_B"/>
    <property type="match status" value="1"/>
</dbReference>
<dbReference type="Gene3D" id="3.60.15.10">
    <property type="entry name" value="Ribonuclease Z/Hydroxyacylglutathione hydrolase-like"/>
    <property type="match status" value="1"/>
</dbReference>
<feature type="domain" description="Metallo-beta-lactamase" evidence="2">
    <location>
        <begin position="15"/>
        <end position="230"/>
    </location>
</feature>
<gene>
    <name evidence="3" type="ORF">GCM10009020_24970</name>
</gene>
<sequence length="318" mass="34452">MFSRLSIPTPFQVGPVNAYLAGRTIVDPGPDSEESWEALVEGLADRGLEPDDLDRALITHPHPDHFGAAHRLREAGVDVLASPATAEIIRAFGDRLDYEQSFFEDFFVAHGMSRSTASTVVELPEAYLPYAPDCEVDATLADGDALEVGELDVTVEAVEGHAPGELIFTYESAGQDRAIVGDHVLGDVTPNPLLQPPAKPEGERPRMLPAYNDSLTALRERGLDEILPGHGERIEDPDGRIDETLAAHEDRTDNVRALVDEPTTAMDVMEGLFDDLPATEYFPAMSEAIGHLDVLEARGEVTPTESDDGLVRYEATGA</sequence>
<feature type="region of interest" description="Disordered" evidence="1">
    <location>
        <begin position="188"/>
        <end position="207"/>
    </location>
</feature>
<protein>
    <submittedName>
        <fullName evidence="3">MBL fold metallo-hydrolase</fullName>
    </submittedName>
</protein>
<dbReference type="Proteomes" id="UP001500420">
    <property type="component" value="Unassembled WGS sequence"/>
</dbReference>
<comment type="caution">
    <text evidence="3">The sequence shown here is derived from an EMBL/GenBank/DDBJ whole genome shotgun (WGS) entry which is preliminary data.</text>
</comment>
<organism evidence="3 4">
    <name type="scientific">Natronoarchaeum mannanilyticum</name>
    <dbReference type="NCBI Taxonomy" id="926360"/>
    <lineage>
        <taxon>Archaea</taxon>
        <taxon>Methanobacteriati</taxon>
        <taxon>Methanobacteriota</taxon>
        <taxon>Stenosarchaea group</taxon>
        <taxon>Halobacteria</taxon>
        <taxon>Halobacteriales</taxon>
        <taxon>Natronoarchaeaceae</taxon>
    </lineage>
</organism>
<dbReference type="EMBL" id="BAAADV010000005">
    <property type="protein sequence ID" value="GAA0676168.1"/>
    <property type="molecule type" value="Genomic_DNA"/>
</dbReference>
<keyword evidence="4" id="KW-1185">Reference proteome</keyword>
<name>A0AAV3TC23_9EURY</name>
<dbReference type="InterPro" id="IPR050662">
    <property type="entry name" value="Sec-metab_biosynth-thioest"/>
</dbReference>
<reference evidence="3 4" key="1">
    <citation type="journal article" date="2019" name="Int. J. Syst. Evol. Microbiol.">
        <title>The Global Catalogue of Microorganisms (GCM) 10K type strain sequencing project: providing services to taxonomists for standard genome sequencing and annotation.</title>
        <authorList>
            <consortium name="The Broad Institute Genomics Platform"/>
            <consortium name="The Broad Institute Genome Sequencing Center for Infectious Disease"/>
            <person name="Wu L."/>
            <person name="Ma J."/>
        </authorList>
    </citation>
    <scope>NUCLEOTIDE SEQUENCE [LARGE SCALE GENOMIC DNA]</scope>
    <source>
        <strain evidence="3 4">JCM 16328</strain>
    </source>
</reference>
<dbReference type="InterPro" id="IPR001279">
    <property type="entry name" value="Metallo-B-lactamas"/>
</dbReference>
<evidence type="ECO:0000313" key="4">
    <source>
        <dbReference type="Proteomes" id="UP001500420"/>
    </source>
</evidence>
<evidence type="ECO:0000259" key="2">
    <source>
        <dbReference type="SMART" id="SM00849"/>
    </source>
</evidence>
<dbReference type="PANTHER" id="PTHR23131">
    <property type="entry name" value="ENDORIBONUCLEASE LACTB2"/>
    <property type="match status" value="1"/>
</dbReference>
<dbReference type="InterPro" id="IPR036866">
    <property type="entry name" value="RibonucZ/Hydroxyglut_hydro"/>
</dbReference>
<evidence type="ECO:0000313" key="3">
    <source>
        <dbReference type="EMBL" id="GAA0676168.1"/>
    </source>
</evidence>